<keyword evidence="5" id="KW-1185">Reference proteome</keyword>
<evidence type="ECO:0000259" key="3">
    <source>
        <dbReference type="PROSITE" id="PS51186"/>
    </source>
</evidence>
<dbReference type="InterPro" id="IPR000182">
    <property type="entry name" value="GNAT_dom"/>
</dbReference>
<dbReference type="InterPro" id="IPR016181">
    <property type="entry name" value="Acyl_CoA_acyltransferase"/>
</dbReference>
<dbReference type="EMBL" id="JFKB01000006">
    <property type="protein sequence ID" value="OSQ48077.1"/>
    <property type="molecule type" value="Genomic_DNA"/>
</dbReference>
<keyword evidence="2" id="KW-0012">Acyltransferase</keyword>
<evidence type="ECO:0000256" key="1">
    <source>
        <dbReference type="ARBA" id="ARBA00022679"/>
    </source>
</evidence>
<evidence type="ECO:0000313" key="4">
    <source>
        <dbReference type="EMBL" id="OSQ48077.1"/>
    </source>
</evidence>
<dbReference type="Pfam" id="PF00583">
    <property type="entry name" value="Acetyltransf_1"/>
    <property type="match status" value="1"/>
</dbReference>
<comment type="caution">
    <text evidence="4">The sequence shown here is derived from an EMBL/GenBank/DDBJ whole genome shotgun (WGS) entry which is preliminary data.</text>
</comment>
<dbReference type="GO" id="GO:0008080">
    <property type="term" value="F:N-acetyltransferase activity"/>
    <property type="evidence" value="ECO:0007669"/>
    <property type="project" value="UniProtKB-ARBA"/>
</dbReference>
<dbReference type="OrthoDB" id="9805924at2"/>
<dbReference type="RefSeq" id="WP_085618701.1">
    <property type="nucleotide sequence ID" value="NZ_JFKB01000006.1"/>
</dbReference>
<gene>
    <name evidence="4" type="ORF">TALK_10855</name>
</gene>
<dbReference type="CDD" id="cd04301">
    <property type="entry name" value="NAT_SF"/>
    <property type="match status" value="1"/>
</dbReference>
<protein>
    <submittedName>
        <fullName evidence="4">GCN5 family acetyltransferase</fullName>
    </submittedName>
</protein>
<dbReference type="Gene3D" id="3.40.630.30">
    <property type="match status" value="1"/>
</dbReference>
<dbReference type="Proteomes" id="UP000193396">
    <property type="component" value="Unassembled WGS sequence"/>
</dbReference>
<dbReference type="PANTHER" id="PTHR10545:SF29">
    <property type="entry name" value="GH14572P-RELATED"/>
    <property type="match status" value="1"/>
</dbReference>
<organism evidence="4 5">
    <name type="scientific">Thalassospira alkalitolerans</name>
    <dbReference type="NCBI Taxonomy" id="1293890"/>
    <lineage>
        <taxon>Bacteria</taxon>
        <taxon>Pseudomonadati</taxon>
        <taxon>Pseudomonadota</taxon>
        <taxon>Alphaproteobacteria</taxon>
        <taxon>Rhodospirillales</taxon>
        <taxon>Thalassospiraceae</taxon>
        <taxon>Thalassospira</taxon>
    </lineage>
</organism>
<name>A0A1Y2LBH9_9PROT</name>
<accession>A0A1Y2LBH9</accession>
<evidence type="ECO:0000313" key="5">
    <source>
        <dbReference type="Proteomes" id="UP000193396"/>
    </source>
</evidence>
<feature type="domain" description="N-acetyltransferase" evidence="3">
    <location>
        <begin position="12"/>
        <end position="160"/>
    </location>
</feature>
<keyword evidence="1 4" id="KW-0808">Transferase</keyword>
<sequence>MSRSLFRSKTLPDIRPVQRADMPTLINLIADHAAFERQQVDKAHLVHALPDCFFGDDACARVLVAECGGELVGYGTASVEFSTWRAACFLHLDCLYLAPQSRGFGLGTRMLAAFADVARAQNLGWMEWQTPDWNEDAARFYRRNDAVGQAKLRFSKQISG</sequence>
<dbReference type="PANTHER" id="PTHR10545">
    <property type="entry name" value="DIAMINE N-ACETYLTRANSFERASE"/>
    <property type="match status" value="1"/>
</dbReference>
<dbReference type="STRING" id="1293890.TALK_10855"/>
<dbReference type="PROSITE" id="PS51186">
    <property type="entry name" value="GNAT"/>
    <property type="match status" value="1"/>
</dbReference>
<proteinExistence type="predicted"/>
<reference evidence="4 5" key="1">
    <citation type="submission" date="2014-03" db="EMBL/GenBank/DDBJ databases">
        <title>The draft genome sequence of Thalassospira alkalitolerans JCM 18968.</title>
        <authorList>
            <person name="Lai Q."/>
            <person name="Shao Z."/>
        </authorList>
    </citation>
    <scope>NUCLEOTIDE SEQUENCE [LARGE SCALE GENOMIC DNA]</scope>
    <source>
        <strain evidence="4 5">JCM 18968</strain>
    </source>
</reference>
<dbReference type="SUPFAM" id="SSF55729">
    <property type="entry name" value="Acyl-CoA N-acyltransferases (Nat)"/>
    <property type="match status" value="1"/>
</dbReference>
<dbReference type="AlphaFoldDB" id="A0A1Y2LBH9"/>
<dbReference type="InterPro" id="IPR051016">
    <property type="entry name" value="Diverse_Substrate_AcTransf"/>
</dbReference>
<evidence type="ECO:0000256" key="2">
    <source>
        <dbReference type="ARBA" id="ARBA00023315"/>
    </source>
</evidence>